<evidence type="ECO:0000259" key="2">
    <source>
        <dbReference type="Pfam" id="PF20151"/>
    </source>
</evidence>
<accession>A0A4S8KZC4</accession>
<dbReference type="Pfam" id="PF20151">
    <property type="entry name" value="DUF6533"/>
    <property type="match status" value="1"/>
</dbReference>
<dbReference type="EMBL" id="ML179811">
    <property type="protein sequence ID" value="THU81417.1"/>
    <property type="molecule type" value="Genomic_DNA"/>
</dbReference>
<organism evidence="3 4">
    <name type="scientific">Dendrothele bispora (strain CBS 962.96)</name>
    <dbReference type="NCBI Taxonomy" id="1314807"/>
    <lineage>
        <taxon>Eukaryota</taxon>
        <taxon>Fungi</taxon>
        <taxon>Dikarya</taxon>
        <taxon>Basidiomycota</taxon>
        <taxon>Agaricomycotina</taxon>
        <taxon>Agaricomycetes</taxon>
        <taxon>Agaricomycetidae</taxon>
        <taxon>Agaricales</taxon>
        <taxon>Agaricales incertae sedis</taxon>
        <taxon>Dendrothele</taxon>
    </lineage>
</organism>
<feature type="transmembrane region" description="Helical" evidence="1">
    <location>
        <begin position="115"/>
        <end position="137"/>
    </location>
</feature>
<feature type="domain" description="DUF6533" evidence="2">
    <location>
        <begin position="16"/>
        <end position="60"/>
    </location>
</feature>
<dbReference type="AlphaFoldDB" id="A0A4S8KZC4"/>
<keyword evidence="1" id="KW-0472">Membrane</keyword>
<reference evidence="3 4" key="1">
    <citation type="journal article" date="2019" name="Nat. Ecol. Evol.">
        <title>Megaphylogeny resolves global patterns of mushroom evolution.</title>
        <authorList>
            <person name="Varga T."/>
            <person name="Krizsan K."/>
            <person name="Foldi C."/>
            <person name="Dima B."/>
            <person name="Sanchez-Garcia M."/>
            <person name="Sanchez-Ramirez S."/>
            <person name="Szollosi G.J."/>
            <person name="Szarkandi J.G."/>
            <person name="Papp V."/>
            <person name="Albert L."/>
            <person name="Andreopoulos W."/>
            <person name="Angelini C."/>
            <person name="Antonin V."/>
            <person name="Barry K.W."/>
            <person name="Bougher N.L."/>
            <person name="Buchanan P."/>
            <person name="Buyck B."/>
            <person name="Bense V."/>
            <person name="Catcheside P."/>
            <person name="Chovatia M."/>
            <person name="Cooper J."/>
            <person name="Damon W."/>
            <person name="Desjardin D."/>
            <person name="Finy P."/>
            <person name="Geml J."/>
            <person name="Haridas S."/>
            <person name="Hughes K."/>
            <person name="Justo A."/>
            <person name="Karasinski D."/>
            <person name="Kautmanova I."/>
            <person name="Kiss B."/>
            <person name="Kocsube S."/>
            <person name="Kotiranta H."/>
            <person name="LaButti K.M."/>
            <person name="Lechner B.E."/>
            <person name="Liimatainen K."/>
            <person name="Lipzen A."/>
            <person name="Lukacs Z."/>
            <person name="Mihaltcheva S."/>
            <person name="Morgado L.N."/>
            <person name="Niskanen T."/>
            <person name="Noordeloos M.E."/>
            <person name="Ohm R.A."/>
            <person name="Ortiz-Santana B."/>
            <person name="Ovrebo C."/>
            <person name="Racz N."/>
            <person name="Riley R."/>
            <person name="Savchenko A."/>
            <person name="Shiryaev A."/>
            <person name="Soop K."/>
            <person name="Spirin V."/>
            <person name="Szebenyi C."/>
            <person name="Tomsovsky M."/>
            <person name="Tulloss R.E."/>
            <person name="Uehling J."/>
            <person name="Grigoriev I.V."/>
            <person name="Vagvolgyi C."/>
            <person name="Papp T."/>
            <person name="Martin F.M."/>
            <person name="Miettinen O."/>
            <person name="Hibbett D.S."/>
            <person name="Nagy L.G."/>
        </authorList>
    </citation>
    <scope>NUCLEOTIDE SEQUENCE [LARGE SCALE GENOMIC DNA]</scope>
    <source>
        <strain evidence="3 4">CBS 962.96</strain>
    </source>
</reference>
<evidence type="ECO:0000313" key="4">
    <source>
        <dbReference type="Proteomes" id="UP000297245"/>
    </source>
</evidence>
<proteinExistence type="predicted"/>
<gene>
    <name evidence="3" type="ORF">K435DRAFT_972356</name>
</gene>
<feature type="transmembrane region" description="Helical" evidence="1">
    <location>
        <begin position="57"/>
        <end position="77"/>
    </location>
</feature>
<keyword evidence="1" id="KW-1133">Transmembrane helix</keyword>
<sequence length="163" mass="18717">MQTPEEVASNFRLTNYLYLSSLAFLYYDHLITFGLEVHLIWKRSFRLSSYLFCLNRYFLPLGNIVVTYSLFTTSISLSSCKQFSLYHEILLGLSQIIVALNLGLRIYAVYLRSRVILVSLSCIFVALSAVVLLTNFLGREIEPSNVEGCHIADVNLVEWVFDR</sequence>
<dbReference type="OrthoDB" id="3353364at2759"/>
<protein>
    <recommendedName>
        <fullName evidence="2">DUF6533 domain-containing protein</fullName>
    </recommendedName>
</protein>
<evidence type="ECO:0000313" key="3">
    <source>
        <dbReference type="EMBL" id="THU81417.1"/>
    </source>
</evidence>
<keyword evidence="1" id="KW-0812">Transmembrane</keyword>
<evidence type="ECO:0000256" key="1">
    <source>
        <dbReference type="SAM" id="Phobius"/>
    </source>
</evidence>
<dbReference type="InterPro" id="IPR045340">
    <property type="entry name" value="DUF6533"/>
</dbReference>
<dbReference type="Proteomes" id="UP000297245">
    <property type="component" value="Unassembled WGS sequence"/>
</dbReference>
<feature type="transmembrane region" description="Helical" evidence="1">
    <location>
        <begin position="16"/>
        <end position="37"/>
    </location>
</feature>
<keyword evidence="4" id="KW-1185">Reference proteome</keyword>
<feature type="transmembrane region" description="Helical" evidence="1">
    <location>
        <begin position="89"/>
        <end position="108"/>
    </location>
</feature>
<name>A0A4S8KZC4_DENBC</name>